<reference evidence="2 3" key="1">
    <citation type="submission" date="2014-11" db="EMBL/GenBank/DDBJ databases">
        <authorList>
            <person name="Zhu J."/>
            <person name="Qi W."/>
            <person name="Song R."/>
        </authorList>
    </citation>
    <scope>NUCLEOTIDE SEQUENCE [LARGE SCALE GENOMIC DNA]</scope>
</reference>
<dbReference type="Proteomes" id="UP000041254">
    <property type="component" value="Unassembled WGS sequence"/>
</dbReference>
<feature type="region of interest" description="Disordered" evidence="1">
    <location>
        <begin position="358"/>
        <end position="390"/>
    </location>
</feature>
<feature type="compositionally biased region" description="Low complexity" evidence="1">
    <location>
        <begin position="361"/>
        <end position="386"/>
    </location>
</feature>
<dbReference type="InParanoid" id="A0A0G4ES67"/>
<name>A0A0G4ES67_VITBC</name>
<feature type="region of interest" description="Disordered" evidence="1">
    <location>
        <begin position="260"/>
        <end position="302"/>
    </location>
</feature>
<dbReference type="VEuPathDB" id="CryptoDB:Vbra_13025"/>
<protein>
    <submittedName>
        <fullName evidence="2">Uncharacterized protein</fullName>
    </submittedName>
</protein>
<evidence type="ECO:0000313" key="2">
    <source>
        <dbReference type="EMBL" id="CEM00890.1"/>
    </source>
</evidence>
<feature type="region of interest" description="Disordered" evidence="1">
    <location>
        <begin position="569"/>
        <end position="601"/>
    </location>
</feature>
<evidence type="ECO:0000256" key="1">
    <source>
        <dbReference type="SAM" id="MobiDB-lite"/>
    </source>
</evidence>
<dbReference type="EMBL" id="CDMY01000301">
    <property type="protein sequence ID" value="CEM00890.1"/>
    <property type="molecule type" value="Genomic_DNA"/>
</dbReference>
<feature type="compositionally biased region" description="Basic residues" evidence="1">
    <location>
        <begin position="89"/>
        <end position="109"/>
    </location>
</feature>
<sequence>MLPFDKGEHWFVDDGLVGEGGRSVSGRQRGGAFRPLFGVVVAMRDGGGRRWAVKILRDQHDSGAQDGEYLRTGNDLWLTLCRRPRGNLKAAVRRRGQRRRGLSHRRSPRRAPDGLQDGMDRRPRAPSGLSLTVSLRPFKSDNSTSRLVHGDIRAANVGLRESVGGGCEAVLIDLDRLRKDHSMTYGPRALDMGQDVWCATRSLLQRCKEIRVHWRLVEIIERAHADAVRRPRAATTAVRSALRHFLSTELPNFIPDDSWSELSREDDHESAGVCNDGDGEVEETRTRPQHGETPPAGAPLPPPAVTFVPVAPPSHPPALMHHITVPLLAPPLHTGCWGPPAAASGARFAHRPAPPPTHHVTMPTAAPVPTHTTAARRPTRPPDASRGGQQLCAAPAPPTTAVAPPLLAPAALARPSAATHSCAGPLRCKEIRVHWRLVEIIERANADAVRSALRRFLSTELPNFIPDDSWSELSREDDHESAGVCNDGDGEVEETRTRPQHGETPPPGAPLPPPAVTFVPVAPPSHPPALTHHITVPPLAPPLHTGCWGPPAAASGARFAHRPAPPPTHHVTMPTAAPVPTHTTAARRPTRPPDASRGGQQLCAAPAPATTAVAPPLLAPAALARPSAATHSCAGPLVGGMANWTVTLDMEATATQRPRPQLVPSIATRQPLPPKAAAPPAAPPLVNRQLVTGLNVQNNTYLRDKSSSKMTLVRIEPIVPPRPVPLLKTTVAQTGR</sequence>
<feature type="region of interest" description="Disordered" evidence="1">
    <location>
        <begin position="467"/>
        <end position="512"/>
    </location>
</feature>
<feature type="compositionally biased region" description="Low complexity" evidence="1">
    <location>
        <begin position="572"/>
        <end position="597"/>
    </location>
</feature>
<evidence type="ECO:0000313" key="3">
    <source>
        <dbReference type="Proteomes" id="UP000041254"/>
    </source>
</evidence>
<keyword evidence="3" id="KW-1185">Reference proteome</keyword>
<accession>A0A0G4ES67</accession>
<gene>
    <name evidence="2" type="ORF">Vbra_13025</name>
</gene>
<organism evidence="2 3">
    <name type="scientific">Vitrella brassicaformis (strain CCMP3155)</name>
    <dbReference type="NCBI Taxonomy" id="1169540"/>
    <lineage>
        <taxon>Eukaryota</taxon>
        <taxon>Sar</taxon>
        <taxon>Alveolata</taxon>
        <taxon>Colpodellida</taxon>
        <taxon>Vitrellaceae</taxon>
        <taxon>Vitrella</taxon>
    </lineage>
</organism>
<proteinExistence type="predicted"/>
<dbReference type="AlphaFoldDB" id="A0A0G4ES67"/>
<feature type="region of interest" description="Disordered" evidence="1">
    <location>
        <begin position="89"/>
        <end position="129"/>
    </location>
</feature>